<evidence type="ECO:0000256" key="12">
    <source>
        <dbReference type="ARBA" id="ARBA00049255"/>
    </source>
</evidence>
<evidence type="ECO:0000256" key="5">
    <source>
        <dbReference type="ARBA" id="ARBA00022598"/>
    </source>
</evidence>
<keyword evidence="7 13" id="KW-0547">Nucleotide-binding</keyword>
<dbReference type="InterPro" id="IPR006195">
    <property type="entry name" value="aa-tRNA-synth_II"/>
</dbReference>
<evidence type="ECO:0000313" key="16">
    <source>
        <dbReference type="Proteomes" id="UP000198937"/>
    </source>
</evidence>
<dbReference type="InterPro" id="IPR004529">
    <property type="entry name" value="Phe-tRNA-synth_IIc_asu"/>
</dbReference>
<comment type="subcellular location">
    <subcellularLocation>
        <location evidence="1 13">Cytoplasm</location>
    </subcellularLocation>
</comment>
<reference evidence="16" key="1">
    <citation type="submission" date="2016-06" db="EMBL/GenBank/DDBJ databases">
        <authorList>
            <person name="Varghese N."/>
            <person name="Submissions Spin"/>
        </authorList>
    </citation>
    <scope>NUCLEOTIDE SEQUENCE [LARGE SCALE GENOMIC DNA]</scope>
    <source>
        <strain evidence="16">DSM 45577</strain>
    </source>
</reference>
<keyword evidence="8 13" id="KW-0067">ATP-binding</keyword>
<proteinExistence type="inferred from homology"/>
<dbReference type="GO" id="GO:0000287">
    <property type="term" value="F:magnesium ion binding"/>
    <property type="evidence" value="ECO:0007669"/>
    <property type="project" value="UniProtKB-UniRule"/>
</dbReference>
<dbReference type="RefSeq" id="WP_091436668.1">
    <property type="nucleotide sequence ID" value="NZ_BMMJ01000004.1"/>
</dbReference>
<dbReference type="EMBL" id="FMIA01000002">
    <property type="protein sequence ID" value="SCL53993.1"/>
    <property type="molecule type" value="Genomic_DNA"/>
</dbReference>
<evidence type="ECO:0000256" key="11">
    <source>
        <dbReference type="ARBA" id="ARBA00023146"/>
    </source>
</evidence>
<dbReference type="SUPFAM" id="SSF55681">
    <property type="entry name" value="Class II aaRS and biotin synthetases"/>
    <property type="match status" value="1"/>
</dbReference>
<keyword evidence="9 13" id="KW-0460">Magnesium</keyword>
<dbReference type="SUPFAM" id="SSF46589">
    <property type="entry name" value="tRNA-binding arm"/>
    <property type="match status" value="1"/>
</dbReference>
<dbReference type="Gene3D" id="3.30.930.10">
    <property type="entry name" value="Bira Bifunctional Protein, Domain 2"/>
    <property type="match status" value="1"/>
</dbReference>
<comment type="catalytic activity">
    <reaction evidence="12 13">
        <text>tRNA(Phe) + L-phenylalanine + ATP = L-phenylalanyl-tRNA(Phe) + AMP + diphosphate + H(+)</text>
        <dbReference type="Rhea" id="RHEA:19413"/>
        <dbReference type="Rhea" id="RHEA-COMP:9668"/>
        <dbReference type="Rhea" id="RHEA-COMP:9699"/>
        <dbReference type="ChEBI" id="CHEBI:15378"/>
        <dbReference type="ChEBI" id="CHEBI:30616"/>
        <dbReference type="ChEBI" id="CHEBI:33019"/>
        <dbReference type="ChEBI" id="CHEBI:58095"/>
        <dbReference type="ChEBI" id="CHEBI:78442"/>
        <dbReference type="ChEBI" id="CHEBI:78531"/>
        <dbReference type="ChEBI" id="CHEBI:456215"/>
        <dbReference type="EC" id="6.1.1.20"/>
    </reaction>
</comment>
<dbReference type="GO" id="GO:0000049">
    <property type="term" value="F:tRNA binding"/>
    <property type="evidence" value="ECO:0007669"/>
    <property type="project" value="InterPro"/>
</dbReference>
<evidence type="ECO:0000256" key="13">
    <source>
        <dbReference type="HAMAP-Rule" id="MF_00281"/>
    </source>
</evidence>
<dbReference type="Pfam" id="PF01409">
    <property type="entry name" value="tRNA-synt_2d"/>
    <property type="match status" value="1"/>
</dbReference>
<comment type="similarity">
    <text evidence="2 13">Belongs to the class-II aminoacyl-tRNA synthetase family. Phe-tRNA synthetase alpha subunit type 1 subfamily.</text>
</comment>
<dbReference type="PROSITE" id="PS50862">
    <property type="entry name" value="AA_TRNA_LIGASE_II"/>
    <property type="match status" value="1"/>
</dbReference>
<dbReference type="OrthoDB" id="9800719at2"/>
<comment type="subunit">
    <text evidence="3 13">Tetramer of two alpha and two beta subunits.</text>
</comment>
<dbReference type="NCBIfam" id="TIGR00468">
    <property type="entry name" value="pheS"/>
    <property type="match status" value="1"/>
</dbReference>
<keyword evidence="10 13" id="KW-0648">Protein biosynthesis</keyword>
<accession>A0A1C6UJG6</accession>
<comment type="cofactor">
    <cofactor evidence="13">
        <name>Mg(2+)</name>
        <dbReference type="ChEBI" id="CHEBI:18420"/>
    </cofactor>
    <text evidence="13">Binds 2 magnesium ions per tetramer.</text>
</comment>
<evidence type="ECO:0000256" key="4">
    <source>
        <dbReference type="ARBA" id="ARBA00022490"/>
    </source>
</evidence>
<keyword evidence="4 13" id="KW-0963">Cytoplasm</keyword>
<keyword evidence="6 13" id="KW-0479">Metal-binding</keyword>
<dbReference type="GO" id="GO:0006432">
    <property type="term" value="P:phenylalanyl-tRNA aminoacylation"/>
    <property type="evidence" value="ECO:0007669"/>
    <property type="project" value="UniProtKB-UniRule"/>
</dbReference>
<evidence type="ECO:0000256" key="9">
    <source>
        <dbReference type="ARBA" id="ARBA00022842"/>
    </source>
</evidence>
<dbReference type="CDD" id="cd00496">
    <property type="entry name" value="PheRS_alpha_core"/>
    <property type="match status" value="1"/>
</dbReference>
<dbReference type="GO" id="GO:0004826">
    <property type="term" value="F:phenylalanine-tRNA ligase activity"/>
    <property type="evidence" value="ECO:0007669"/>
    <property type="project" value="UniProtKB-UniRule"/>
</dbReference>
<organism evidence="15 16">
    <name type="scientific">Micromonospora yangpuensis</name>
    <dbReference type="NCBI Taxonomy" id="683228"/>
    <lineage>
        <taxon>Bacteria</taxon>
        <taxon>Bacillati</taxon>
        <taxon>Actinomycetota</taxon>
        <taxon>Actinomycetes</taxon>
        <taxon>Micromonosporales</taxon>
        <taxon>Micromonosporaceae</taxon>
        <taxon>Micromonospora</taxon>
    </lineage>
</organism>
<dbReference type="HAMAP" id="MF_00281">
    <property type="entry name" value="Phe_tRNA_synth_alpha1"/>
    <property type="match status" value="1"/>
</dbReference>
<dbReference type="EC" id="6.1.1.20" evidence="13"/>
<evidence type="ECO:0000256" key="6">
    <source>
        <dbReference type="ARBA" id="ARBA00022723"/>
    </source>
</evidence>
<dbReference type="InterPro" id="IPR002319">
    <property type="entry name" value="Phenylalanyl-tRNA_Synthase"/>
</dbReference>
<evidence type="ECO:0000256" key="8">
    <source>
        <dbReference type="ARBA" id="ARBA00022840"/>
    </source>
</evidence>
<evidence type="ECO:0000256" key="2">
    <source>
        <dbReference type="ARBA" id="ARBA00010207"/>
    </source>
</evidence>
<dbReference type="InterPro" id="IPR004188">
    <property type="entry name" value="Phe-tRNA_ligase_II_N"/>
</dbReference>
<keyword evidence="5 13" id="KW-0436">Ligase</keyword>
<dbReference type="FunFam" id="3.30.930.10:FF:000003">
    <property type="entry name" value="Phenylalanine--tRNA ligase alpha subunit"/>
    <property type="match status" value="1"/>
</dbReference>
<dbReference type="InterPro" id="IPR010978">
    <property type="entry name" value="tRNA-bd_arm"/>
</dbReference>
<dbReference type="AlphaFoldDB" id="A0A1C6UJG6"/>
<dbReference type="PANTHER" id="PTHR11538">
    <property type="entry name" value="PHENYLALANYL-TRNA SYNTHETASE"/>
    <property type="match status" value="1"/>
</dbReference>
<evidence type="ECO:0000256" key="1">
    <source>
        <dbReference type="ARBA" id="ARBA00004496"/>
    </source>
</evidence>
<evidence type="ECO:0000256" key="10">
    <source>
        <dbReference type="ARBA" id="ARBA00022917"/>
    </source>
</evidence>
<evidence type="ECO:0000259" key="14">
    <source>
        <dbReference type="PROSITE" id="PS50862"/>
    </source>
</evidence>
<keyword evidence="16" id="KW-1185">Reference proteome</keyword>
<dbReference type="Proteomes" id="UP000198937">
    <property type="component" value="Unassembled WGS sequence"/>
</dbReference>
<name>A0A1C6UJG6_9ACTN</name>
<sequence>MSYRNDPYDPKQVALLDPAALAEAVADAEKTFADAADPDALTALRPAHLGDRSPVSLARREIGALPPAAKSDAGKRVNEARRAIEAAYAARAELLEREQAARVLVTERVDVTLPYDRRPRGARHPVSVLMERVSDFFVGMGYEVAEGPEVELEWTNFDALNIPADHPARGLMDTFHVAPEGSGLVLRTHTSPVQARTMLTRKPPIYVVVPGRVYRTDELDATHAPVFHQVEGLVVDKGITMAHLRGTLDHFARAMFGADARTRFRPHYFPFTEPSAEFDVWFPEHRKGPQWVEWGGCGMVNPRVLRACGIDPEVYSGFAFGMGIDRTVMFRHGVADMRDMIEGDVRFTRAFGAGA</sequence>
<evidence type="ECO:0000256" key="3">
    <source>
        <dbReference type="ARBA" id="ARBA00011209"/>
    </source>
</evidence>
<dbReference type="InterPro" id="IPR022911">
    <property type="entry name" value="Phe_tRNA_ligase_alpha1_bac"/>
</dbReference>
<dbReference type="GO" id="GO:0005737">
    <property type="term" value="C:cytoplasm"/>
    <property type="evidence" value="ECO:0007669"/>
    <property type="project" value="UniProtKB-SubCell"/>
</dbReference>
<dbReference type="STRING" id="683228.GA0070617_2530"/>
<evidence type="ECO:0000313" key="15">
    <source>
        <dbReference type="EMBL" id="SCL53993.1"/>
    </source>
</evidence>
<feature type="domain" description="Aminoacyl-transfer RNA synthetases class-II family profile" evidence="14">
    <location>
        <begin position="129"/>
        <end position="329"/>
    </location>
</feature>
<evidence type="ECO:0000256" key="7">
    <source>
        <dbReference type="ARBA" id="ARBA00022741"/>
    </source>
</evidence>
<protein>
    <recommendedName>
        <fullName evidence="13">Phenylalanine--tRNA ligase alpha subunit</fullName>
        <ecNumber evidence="13">6.1.1.20</ecNumber>
    </recommendedName>
    <alternativeName>
        <fullName evidence="13">Phenylalanyl-tRNA synthetase alpha subunit</fullName>
        <shortName evidence="13">PheRS</shortName>
    </alternativeName>
</protein>
<dbReference type="InterPro" id="IPR045864">
    <property type="entry name" value="aa-tRNA-synth_II/BPL/LPL"/>
</dbReference>
<gene>
    <name evidence="13" type="primary">pheS</name>
    <name evidence="15" type="ORF">GA0070617_2530</name>
</gene>
<dbReference type="Pfam" id="PF02912">
    <property type="entry name" value="Phe_tRNA-synt_N"/>
    <property type="match status" value="1"/>
</dbReference>
<feature type="binding site" evidence="13">
    <location>
        <position position="273"/>
    </location>
    <ligand>
        <name>Mg(2+)</name>
        <dbReference type="ChEBI" id="CHEBI:18420"/>
        <note>shared with beta subunit</note>
    </ligand>
</feature>
<keyword evidence="11 13" id="KW-0030">Aminoacyl-tRNA synthetase</keyword>
<dbReference type="PANTHER" id="PTHR11538:SF41">
    <property type="entry name" value="PHENYLALANINE--TRNA LIGASE, MITOCHONDRIAL"/>
    <property type="match status" value="1"/>
</dbReference>
<dbReference type="GO" id="GO:0005524">
    <property type="term" value="F:ATP binding"/>
    <property type="evidence" value="ECO:0007669"/>
    <property type="project" value="UniProtKB-UniRule"/>
</dbReference>